<protein>
    <recommendedName>
        <fullName evidence="4">Indole-diterpene biosynthesis protein PaxU</fullName>
    </recommendedName>
</protein>
<dbReference type="AlphaFoldDB" id="A0A168C685"/>
<proteinExistence type="predicted"/>
<feature type="transmembrane region" description="Helical" evidence="1">
    <location>
        <begin position="193"/>
        <end position="216"/>
    </location>
</feature>
<dbReference type="EMBL" id="AZGZ01000003">
    <property type="protein sequence ID" value="KZZ96191.1"/>
    <property type="molecule type" value="Genomic_DNA"/>
</dbReference>
<dbReference type="InterPro" id="IPR008547">
    <property type="entry name" value="DUF829_TMEM53"/>
</dbReference>
<evidence type="ECO:0000256" key="1">
    <source>
        <dbReference type="SAM" id="Phobius"/>
    </source>
</evidence>
<name>A0A168C685_9EURO</name>
<evidence type="ECO:0000313" key="2">
    <source>
        <dbReference type="EMBL" id="KZZ96191.1"/>
    </source>
</evidence>
<keyword evidence="1" id="KW-1133">Transmembrane helix</keyword>
<evidence type="ECO:0008006" key="4">
    <source>
        <dbReference type="Google" id="ProtNLM"/>
    </source>
</evidence>
<keyword evidence="1" id="KW-0812">Transmembrane</keyword>
<dbReference type="InterPro" id="IPR029058">
    <property type="entry name" value="AB_hydrolase_fold"/>
</dbReference>
<dbReference type="Pfam" id="PF05705">
    <property type="entry name" value="DUF829"/>
    <property type="match status" value="1"/>
</dbReference>
<organism evidence="2 3">
    <name type="scientific">Ascosphaera apis ARSEF 7405</name>
    <dbReference type="NCBI Taxonomy" id="392613"/>
    <lineage>
        <taxon>Eukaryota</taxon>
        <taxon>Fungi</taxon>
        <taxon>Dikarya</taxon>
        <taxon>Ascomycota</taxon>
        <taxon>Pezizomycotina</taxon>
        <taxon>Eurotiomycetes</taxon>
        <taxon>Eurotiomycetidae</taxon>
        <taxon>Onygenales</taxon>
        <taxon>Ascosphaeraceae</taxon>
        <taxon>Ascosphaera</taxon>
    </lineage>
</organism>
<sequence length="303" mass="33755">MSTTVATKQTKSLADFMGFVRITHDTYIRQPSCADPKDVPPTTPTILLLFWMNLPIRPMIKYVIQFVRLADLMGARIICMTCTSADLLFRCSEGMQARRVAPVIKALTQGTTHSRRRPAKFVTLPEPGPLYVHAFSNSGCFTLAHIARTYRATTGRPLPAKSIVLDSAPGIPSLMRGYRAYGLHLPKAQPRRLIASAILFSTLVMHEIVSVVFPAMSASNYARRMLNNPAVIAVPSKRTYMYSDADDTTPSSDILAHAAEAEKKGWIVSTKSFEGSSHVAHMRMHPERYWRIVNAAFDYIPKL</sequence>
<dbReference type="SUPFAM" id="SSF53474">
    <property type="entry name" value="alpha/beta-Hydrolases"/>
    <property type="match status" value="1"/>
</dbReference>
<dbReference type="PANTHER" id="PTHR12265:SF36">
    <property type="entry name" value="P450, PUTATIVE (EUROFUNG)-RELATED"/>
    <property type="match status" value="1"/>
</dbReference>
<comment type="caution">
    <text evidence="2">The sequence shown here is derived from an EMBL/GenBank/DDBJ whole genome shotgun (WGS) entry which is preliminary data.</text>
</comment>
<evidence type="ECO:0000313" key="3">
    <source>
        <dbReference type="Proteomes" id="UP000242877"/>
    </source>
</evidence>
<keyword evidence="3" id="KW-1185">Reference proteome</keyword>
<dbReference type="PANTHER" id="PTHR12265">
    <property type="entry name" value="TRANSMEMBRANE PROTEIN 53"/>
    <property type="match status" value="1"/>
</dbReference>
<reference evidence="2 3" key="1">
    <citation type="journal article" date="2016" name="Genome Biol. Evol.">
        <title>Divergent and convergent evolution of fungal pathogenicity.</title>
        <authorList>
            <person name="Shang Y."/>
            <person name="Xiao G."/>
            <person name="Zheng P."/>
            <person name="Cen K."/>
            <person name="Zhan S."/>
            <person name="Wang C."/>
        </authorList>
    </citation>
    <scope>NUCLEOTIDE SEQUENCE [LARGE SCALE GENOMIC DNA]</scope>
    <source>
        <strain evidence="2 3">ARSEF 7405</strain>
    </source>
</reference>
<dbReference type="VEuPathDB" id="FungiDB:AAP_00964"/>
<gene>
    <name evidence="2" type="ORF">AAP_00964</name>
</gene>
<accession>A0A168C685</accession>
<keyword evidence="1" id="KW-0472">Membrane</keyword>
<dbReference type="Proteomes" id="UP000242877">
    <property type="component" value="Unassembled WGS sequence"/>
</dbReference>
<dbReference type="OrthoDB" id="77878at2759"/>